<sequence length="192" mass="20236">MLAIFPLLISAAAAFVLPEGLSDGFYRASIDERGYEIHELLSAGIDDANPTIVAQMAPTTENETYDLPAQLQKRAGTKWCGCGFTLDHAGCDAAVADMKVQVSGGVHIQAHLAYYSIKGGVVFFACNTGNGQLFMDAPTVAYVASEITNACGWYIAGTFARSGYPSEASGYMRYSSGLDFCGAAKSSSAHSC</sequence>
<organism evidence="1 3">
    <name type="scientific">Lasiodiplodia theobromae</name>
    <dbReference type="NCBI Taxonomy" id="45133"/>
    <lineage>
        <taxon>Eukaryota</taxon>
        <taxon>Fungi</taxon>
        <taxon>Dikarya</taxon>
        <taxon>Ascomycota</taxon>
        <taxon>Pezizomycotina</taxon>
        <taxon>Dothideomycetes</taxon>
        <taxon>Dothideomycetes incertae sedis</taxon>
        <taxon>Botryosphaeriales</taxon>
        <taxon>Botryosphaeriaceae</taxon>
        <taxon>Lasiodiplodia</taxon>
    </lineage>
</organism>
<accession>A0A5N5D2M2</accession>
<protein>
    <submittedName>
        <fullName evidence="1">Uncharacterized protein</fullName>
    </submittedName>
</protein>
<gene>
    <name evidence="2" type="ORF">BFW01_g1843</name>
    <name evidence="1" type="ORF">DBV05_g9404</name>
</gene>
<dbReference type="EMBL" id="VCHE01000089">
    <property type="protein sequence ID" value="KAB2571943.1"/>
    <property type="molecule type" value="Genomic_DNA"/>
</dbReference>
<name>A0A5N5D2M2_9PEZI</name>
<evidence type="ECO:0000313" key="2">
    <source>
        <dbReference type="EMBL" id="KAF9630971.1"/>
    </source>
</evidence>
<dbReference type="EMBL" id="MDYX01000047">
    <property type="protein sequence ID" value="KAF9630971.1"/>
    <property type="molecule type" value="Genomic_DNA"/>
</dbReference>
<evidence type="ECO:0000313" key="3">
    <source>
        <dbReference type="Proteomes" id="UP000325902"/>
    </source>
</evidence>
<evidence type="ECO:0000313" key="1">
    <source>
        <dbReference type="EMBL" id="KAB2571943.1"/>
    </source>
</evidence>
<dbReference type="Proteomes" id="UP000325902">
    <property type="component" value="Unassembled WGS sequence"/>
</dbReference>
<reference evidence="1 3" key="3">
    <citation type="journal article" date="2019" name="Sci. Rep.">
        <title>A multi-omics analysis of the grapevine pathogen Lasiodiplodia theobromae reveals that temperature affects the expression of virulence- and pathogenicity-related genes.</title>
        <authorList>
            <person name="Felix C."/>
            <person name="Meneses R."/>
            <person name="Goncalves M.F.M."/>
            <person name="Tilleman L."/>
            <person name="Duarte A.S."/>
            <person name="Jorrin-Novo J.V."/>
            <person name="Van de Peer Y."/>
            <person name="Deforce D."/>
            <person name="Van Nieuwerburgh F."/>
            <person name="Esteves A.C."/>
            <person name="Alves A."/>
        </authorList>
    </citation>
    <scope>NUCLEOTIDE SEQUENCE [LARGE SCALE GENOMIC DNA]</scope>
    <source>
        <strain evidence="1 3">LA-SOL3</strain>
    </source>
</reference>
<proteinExistence type="predicted"/>
<dbReference type="AlphaFoldDB" id="A0A5N5D2M2"/>
<reference evidence="2" key="1">
    <citation type="submission" date="2016-08" db="EMBL/GenBank/DDBJ databases">
        <authorList>
            <person name="Yan J."/>
        </authorList>
    </citation>
    <scope>NUCLEOTIDE SEQUENCE</scope>
    <source>
        <strain evidence="2">CSS-01s</strain>
    </source>
</reference>
<comment type="caution">
    <text evidence="1">The sequence shown here is derived from an EMBL/GenBank/DDBJ whole genome shotgun (WGS) entry which is preliminary data.</text>
</comment>
<reference evidence="2" key="2">
    <citation type="journal article" date="2018" name="DNA Res.">
        <title>Comparative genome and transcriptome analyses reveal adaptations to opportunistic infections in woody plant degrading pathogens of Botryosphaeriaceae.</title>
        <authorList>
            <person name="Yan J.Y."/>
            <person name="Zhao W.S."/>
            <person name="Chen Z."/>
            <person name="Xing Q.K."/>
            <person name="Zhang W."/>
            <person name="Chethana K.W.T."/>
            <person name="Xue M.F."/>
            <person name="Xu J.P."/>
            <person name="Phillips A.J.L."/>
            <person name="Wang Y."/>
            <person name="Liu J.H."/>
            <person name="Liu M."/>
            <person name="Zhou Y."/>
            <person name="Jayawardena R.S."/>
            <person name="Manawasinghe I.S."/>
            <person name="Huang J.B."/>
            <person name="Qiao G.H."/>
            <person name="Fu C.Y."/>
            <person name="Guo F.F."/>
            <person name="Dissanayake A.J."/>
            <person name="Peng Y.L."/>
            <person name="Hyde K.D."/>
            <person name="Li X.H."/>
        </authorList>
    </citation>
    <scope>NUCLEOTIDE SEQUENCE</scope>
    <source>
        <strain evidence="2">CSS-01s</strain>
    </source>
</reference>
<dbReference type="OrthoDB" id="5006988at2759"/>
<dbReference type="Proteomes" id="UP000627934">
    <property type="component" value="Unassembled WGS sequence"/>
</dbReference>
<keyword evidence="3" id="KW-1185">Reference proteome</keyword>